<dbReference type="Proteomes" id="UP000383932">
    <property type="component" value="Unassembled WGS sequence"/>
</dbReference>
<dbReference type="EMBL" id="SSOP01001003">
    <property type="protein sequence ID" value="KAB5587537.1"/>
    <property type="molecule type" value="Genomic_DNA"/>
</dbReference>
<reference evidence="1 2" key="1">
    <citation type="journal article" date="2019" name="Fungal Biol. Biotechnol.">
        <title>Draft genome sequence of fastidious pathogen Ceratobasidium theobromae, which causes vascular-streak dieback in Theobroma cacao.</title>
        <authorList>
            <person name="Ali S.S."/>
            <person name="Asman A."/>
            <person name="Shao J."/>
            <person name="Firmansyah A.P."/>
            <person name="Susilo A.W."/>
            <person name="Rosmana A."/>
            <person name="McMahon P."/>
            <person name="Junaid M."/>
            <person name="Guest D."/>
            <person name="Kheng T.Y."/>
            <person name="Meinhardt L.W."/>
            <person name="Bailey B.A."/>
        </authorList>
    </citation>
    <scope>NUCLEOTIDE SEQUENCE [LARGE SCALE GENOMIC DNA]</scope>
    <source>
        <strain evidence="1 2">CT2</strain>
    </source>
</reference>
<dbReference type="AlphaFoldDB" id="A0A5N5Q814"/>
<proteinExistence type="predicted"/>
<accession>A0A5N5Q814</accession>
<evidence type="ECO:0000313" key="2">
    <source>
        <dbReference type="Proteomes" id="UP000383932"/>
    </source>
</evidence>
<evidence type="ECO:0000313" key="1">
    <source>
        <dbReference type="EMBL" id="KAB5587537.1"/>
    </source>
</evidence>
<protein>
    <submittedName>
        <fullName evidence="1">Uncharacterized protein</fullName>
    </submittedName>
</protein>
<comment type="caution">
    <text evidence="1">The sequence shown here is derived from an EMBL/GenBank/DDBJ whole genome shotgun (WGS) entry which is preliminary data.</text>
</comment>
<gene>
    <name evidence="1" type="ORF">CTheo_9024</name>
</gene>
<organism evidence="1 2">
    <name type="scientific">Ceratobasidium theobromae</name>
    <dbReference type="NCBI Taxonomy" id="1582974"/>
    <lineage>
        <taxon>Eukaryota</taxon>
        <taxon>Fungi</taxon>
        <taxon>Dikarya</taxon>
        <taxon>Basidiomycota</taxon>
        <taxon>Agaricomycotina</taxon>
        <taxon>Agaricomycetes</taxon>
        <taxon>Cantharellales</taxon>
        <taxon>Ceratobasidiaceae</taxon>
        <taxon>Ceratobasidium</taxon>
    </lineage>
</organism>
<sequence>MSASTPLTSTPNVPFATITVQPPEGLTVSAPFIPITEGLTYEEFERTLDILIYHRRHTCENLPLAPPALAPTIEGVRDASDELVFRSAGLAMEAARRDPNWEPVFSCERMDIPFRGMYQGITEAQHISELYRVYHLKHNDHWTPYNYSHPDVLERRMYDQPDIERNAFLGGYIWRISETTTAALRVAFTRVRINLGDACRPVGWNREHPWLNYDFHTPLCAQGFPYLAPPEGFGPDAFSSPFNSLQALQTQVHHFQFYAICLHAMVLCHDAQTYAHSSNVCIAGYMRGSPALVGAHRHWVRLMGQPVLAPSEDWLSEDGKQLTGISQLYANIHWTPEEPDVGDEAMMADDEESVSSEEPDTPAFNAFRWANEPVHEWSVAADLGPEWIVNDTYELPPLPSRDPSAEVSDFELDAEPAGEPPAAAEPAFGTWGSEIDPTFFGSSPAEWAAAAALAGPEDWPGYQVLSRTPSATDSGYTTPDGTIGWVDEIERDSRLIQNALNRLEELTVTQLVTYLQSGQAFTDLSYSQFMDLVSRLELVGIAL</sequence>
<keyword evidence="2" id="KW-1185">Reference proteome</keyword>
<name>A0A5N5Q814_9AGAM</name>
<dbReference type="OrthoDB" id="3230271at2759"/>